<proteinExistence type="predicted"/>
<dbReference type="VEuPathDB" id="TriTrypDB:TCDM_01463"/>
<dbReference type="EMBL" id="PRFA01000042">
    <property type="protein sequence ID" value="PWU91729.1"/>
    <property type="molecule type" value="Genomic_DNA"/>
</dbReference>
<reference evidence="1 2" key="1">
    <citation type="journal article" date="2018" name="Microb. Genom.">
        <title>Expanding an expanded genome: long-read sequencing of Trypanosoma cruzi.</title>
        <authorList>
            <person name="Berna L."/>
            <person name="Rodriguez M."/>
            <person name="Chiribao M.L."/>
            <person name="Parodi-Talice A."/>
            <person name="Pita S."/>
            <person name="Rijo G."/>
            <person name="Alvarez-Valin F."/>
            <person name="Robello C."/>
        </authorList>
    </citation>
    <scope>NUCLEOTIDE SEQUENCE [LARGE SCALE GENOMIC DNA]</scope>
    <source>
        <strain evidence="1 2">Dm28c</strain>
    </source>
</reference>
<dbReference type="VEuPathDB" id="TriTrypDB:TcBrA4_0029680"/>
<protein>
    <submittedName>
        <fullName evidence="1">Putative vacuolar assembly protein vps41</fullName>
    </submittedName>
</protein>
<accession>A0A2V2V5U8</accession>
<dbReference type="VEuPathDB" id="TriTrypDB:TcG_00402"/>
<dbReference type="VEuPathDB" id="TriTrypDB:ECC02_000256"/>
<dbReference type="AlphaFoldDB" id="A0A2V2V5U8"/>
<evidence type="ECO:0000313" key="2">
    <source>
        <dbReference type="Proteomes" id="UP000246121"/>
    </source>
</evidence>
<sequence>MPLPCRYPCRQGEVVAMMTKMLLYFAESHLLGGDVPKDEPMPHVGSRIANAARSKANDVWLMTAVVHVATSDLGKHYETLYRRRGAAIRVDPRMAVCSFCHQPTLADVVIFGCSHTYHANCVIGYLAGEGVLLVQPADVDVGRFFKHPEEYLRPGSRKVSPRCLVCCEVRGAVK</sequence>
<evidence type="ECO:0000313" key="1">
    <source>
        <dbReference type="EMBL" id="PWU91729.1"/>
    </source>
</evidence>
<dbReference type="VEuPathDB" id="TriTrypDB:TcCL_Unassigned03945"/>
<dbReference type="VEuPathDB" id="TriTrypDB:TcYC6_0096380"/>
<dbReference type="VEuPathDB" id="TriTrypDB:C4B63_42g116"/>
<dbReference type="VEuPathDB" id="TriTrypDB:TCSYLVIO_003185"/>
<organism evidence="1 2">
    <name type="scientific">Trypanosoma cruzi</name>
    <dbReference type="NCBI Taxonomy" id="5693"/>
    <lineage>
        <taxon>Eukaryota</taxon>
        <taxon>Discoba</taxon>
        <taxon>Euglenozoa</taxon>
        <taxon>Kinetoplastea</taxon>
        <taxon>Metakinetoplastina</taxon>
        <taxon>Trypanosomatida</taxon>
        <taxon>Trypanosomatidae</taxon>
        <taxon>Trypanosoma</taxon>
        <taxon>Schizotrypanum</taxon>
    </lineage>
</organism>
<name>A0A2V2V5U8_TRYCR</name>
<dbReference type="SUPFAM" id="SSF57850">
    <property type="entry name" value="RING/U-box"/>
    <property type="match status" value="1"/>
</dbReference>
<dbReference type="Proteomes" id="UP000246121">
    <property type="component" value="Unassembled WGS sequence"/>
</dbReference>
<dbReference type="VEuPathDB" id="TriTrypDB:BCY84_00947"/>
<comment type="caution">
    <text evidence="1">The sequence shown here is derived from an EMBL/GenBank/DDBJ whole genome shotgun (WGS) entry which is preliminary data.</text>
</comment>
<dbReference type="VEuPathDB" id="TriTrypDB:C3747_28g813c"/>
<dbReference type="VEuPathDB" id="TriTrypDB:TcCLB.511753.140"/>
<dbReference type="VEuPathDB" id="TriTrypDB:Tc_MARK_1894"/>
<gene>
    <name evidence="1" type="ORF">C4B63_42g116</name>
</gene>